<gene>
    <name evidence="1" type="ORF">MLD38_004680</name>
</gene>
<reference evidence="2" key="1">
    <citation type="journal article" date="2023" name="Front. Plant Sci.">
        <title>Chromosomal-level genome assembly of Melastoma candidum provides insights into trichome evolution.</title>
        <authorList>
            <person name="Zhong Y."/>
            <person name="Wu W."/>
            <person name="Sun C."/>
            <person name="Zou P."/>
            <person name="Liu Y."/>
            <person name="Dai S."/>
            <person name="Zhou R."/>
        </authorList>
    </citation>
    <scope>NUCLEOTIDE SEQUENCE [LARGE SCALE GENOMIC DNA]</scope>
</reference>
<accession>A0ACB9SBF2</accession>
<dbReference type="EMBL" id="CM042881">
    <property type="protein sequence ID" value="KAI4386778.1"/>
    <property type="molecule type" value="Genomic_DNA"/>
</dbReference>
<protein>
    <submittedName>
        <fullName evidence="1">Uncharacterized protein</fullName>
    </submittedName>
</protein>
<dbReference type="Proteomes" id="UP001057402">
    <property type="component" value="Chromosome 2"/>
</dbReference>
<comment type="caution">
    <text evidence="1">The sequence shown here is derived from an EMBL/GenBank/DDBJ whole genome shotgun (WGS) entry which is preliminary data.</text>
</comment>
<organism evidence="1 2">
    <name type="scientific">Melastoma candidum</name>
    <dbReference type="NCBI Taxonomy" id="119954"/>
    <lineage>
        <taxon>Eukaryota</taxon>
        <taxon>Viridiplantae</taxon>
        <taxon>Streptophyta</taxon>
        <taxon>Embryophyta</taxon>
        <taxon>Tracheophyta</taxon>
        <taxon>Spermatophyta</taxon>
        <taxon>Magnoliopsida</taxon>
        <taxon>eudicotyledons</taxon>
        <taxon>Gunneridae</taxon>
        <taxon>Pentapetalae</taxon>
        <taxon>rosids</taxon>
        <taxon>malvids</taxon>
        <taxon>Myrtales</taxon>
        <taxon>Melastomataceae</taxon>
        <taxon>Melastomatoideae</taxon>
        <taxon>Melastomateae</taxon>
        <taxon>Melastoma</taxon>
    </lineage>
</organism>
<evidence type="ECO:0000313" key="1">
    <source>
        <dbReference type="EMBL" id="KAI4386778.1"/>
    </source>
</evidence>
<proteinExistence type="predicted"/>
<keyword evidence="2" id="KW-1185">Reference proteome</keyword>
<sequence>MCSSQKEQQRGFRGQEEDSNCIPEEESGNTSNKFWHSLTKKGRKSSKVLSVDIEDMHDAEELKAVNAFHQALILEQLLPSNDNDYHMLLRVVANTGILKMVQSGAHVCSKKSSMSCDEKTISEDKDVDVVPAHFSGDIKEHHAHPCAIQEEDDKFAGHCDSIKEPLKANGGISSRSFSGMMALAIGVITGLKSNTAPGLPVHSATISTEEYLCMMKRMAELEENARVLNSKTPPSPWRNIETRSEQDQFSGARAYCYQEGQGELLDYIEKKKKQPLSCRHQFPSRLNNSCAH</sequence>
<evidence type="ECO:0000313" key="2">
    <source>
        <dbReference type="Proteomes" id="UP001057402"/>
    </source>
</evidence>
<name>A0ACB9SBF2_9MYRT</name>